<accession>A0A1C7ND82</accession>
<reference evidence="1 2" key="1">
    <citation type="submission" date="2016-03" db="EMBL/GenBank/DDBJ databases">
        <title>Choanephora cucurbitarum.</title>
        <authorList>
            <person name="Min B."/>
            <person name="Park H."/>
            <person name="Park J.-H."/>
            <person name="Shin H.-D."/>
            <person name="Choi I.-G."/>
        </authorList>
    </citation>
    <scope>NUCLEOTIDE SEQUENCE [LARGE SCALE GENOMIC DNA]</scope>
    <source>
        <strain evidence="1 2">KUS-F28377</strain>
    </source>
</reference>
<evidence type="ECO:0000313" key="2">
    <source>
        <dbReference type="Proteomes" id="UP000093000"/>
    </source>
</evidence>
<organism evidence="1 2">
    <name type="scientific">Choanephora cucurbitarum</name>
    <dbReference type="NCBI Taxonomy" id="101091"/>
    <lineage>
        <taxon>Eukaryota</taxon>
        <taxon>Fungi</taxon>
        <taxon>Fungi incertae sedis</taxon>
        <taxon>Mucoromycota</taxon>
        <taxon>Mucoromycotina</taxon>
        <taxon>Mucoromycetes</taxon>
        <taxon>Mucorales</taxon>
        <taxon>Mucorineae</taxon>
        <taxon>Choanephoraceae</taxon>
        <taxon>Choanephoroideae</taxon>
        <taxon>Choanephora</taxon>
    </lineage>
</organism>
<gene>
    <name evidence="1" type="ORF">A0J61_05038</name>
</gene>
<dbReference type="EMBL" id="LUGH01000261">
    <property type="protein sequence ID" value="OBZ86920.1"/>
    <property type="molecule type" value="Genomic_DNA"/>
</dbReference>
<dbReference type="InParanoid" id="A0A1C7ND82"/>
<dbReference type="OrthoDB" id="4809756at2759"/>
<protein>
    <submittedName>
        <fullName evidence="1">Uncharacterized protein</fullName>
    </submittedName>
</protein>
<dbReference type="Proteomes" id="UP000093000">
    <property type="component" value="Unassembled WGS sequence"/>
</dbReference>
<evidence type="ECO:0000313" key="1">
    <source>
        <dbReference type="EMBL" id="OBZ86920.1"/>
    </source>
</evidence>
<comment type="caution">
    <text evidence="1">The sequence shown here is derived from an EMBL/GenBank/DDBJ whole genome shotgun (WGS) entry which is preliminary data.</text>
</comment>
<keyword evidence="2" id="KW-1185">Reference proteome</keyword>
<name>A0A1C7ND82_9FUNG</name>
<sequence>MHNKNANSVRFPRISVGALTNSDTCFSACTPYTGVRPLSIVAMSKIKSPEYLKWKHVKIWREGVDDRGFKIICPYLKAHSRYFSEDKWTNKKTLVSGVAQDEEYVLKLDIVSNTLKASNYCIGEIEALNTMVQQIELQCGYILWRDQDRGNTKSNIEKV</sequence>
<dbReference type="AlphaFoldDB" id="A0A1C7ND82"/>
<proteinExistence type="predicted"/>